<dbReference type="AlphaFoldDB" id="A0AA40VSJ7"/>
<sequence>MQYEKVLTLRHNLSWAFIGNAVYAACQWGMLVVLAKFGNPKMVGQFALGLAVAAPIIMLTNLQLRSVQATDNRKQYSFSDYLGLRLISIALALVIITVVSLLGGYESETSLVIFLVGLAKALESISDVFYGLQQNKGTNCIAVSLIIKGFLSLLLLSIGVYQSGNILWGVTGLVFAGAVVLVGYDIHNGVLILKHLSKLQPRWHQPILLKLVWLCLPLGFVMMLVSLNHNIPRYFIEQYLGVEQLGIFAAIAYLMVIGGMLVNLLGESASPQLAKYYAAGDAIAFRTLLLKLVGMAALLGVTGVLVALVDGRQILTVLYQPEYGEQANLFVWLMVAAGIGYVSSSLGYGMAAAKYFCIQILLFAVVTIILPIACIWLLPQMKLLGAAIALIIAATVQVVMSLGVILHSLHKLATKNLNPSTKLT</sequence>
<evidence type="ECO:0000256" key="4">
    <source>
        <dbReference type="ARBA" id="ARBA00022989"/>
    </source>
</evidence>
<comment type="caution">
    <text evidence="7">The sequence shown here is derived from an EMBL/GenBank/DDBJ whole genome shotgun (WGS) entry which is preliminary data.</text>
</comment>
<keyword evidence="5 6" id="KW-0472">Membrane</keyword>
<feature type="transmembrane region" description="Helical" evidence="6">
    <location>
        <begin position="82"/>
        <end position="105"/>
    </location>
</feature>
<dbReference type="InterPro" id="IPR050833">
    <property type="entry name" value="Poly_Biosynth_Transport"/>
</dbReference>
<keyword evidence="2" id="KW-1003">Cell membrane</keyword>
<evidence type="ECO:0000256" key="3">
    <source>
        <dbReference type="ARBA" id="ARBA00022692"/>
    </source>
</evidence>
<accession>A0AA40VSJ7</accession>
<feature type="transmembrane region" description="Helical" evidence="6">
    <location>
        <begin position="111"/>
        <end position="132"/>
    </location>
</feature>
<feature type="transmembrane region" description="Helical" evidence="6">
    <location>
        <begin position="384"/>
        <end position="406"/>
    </location>
</feature>
<feature type="transmembrane region" description="Helical" evidence="6">
    <location>
        <begin position="207"/>
        <end position="225"/>
    </location>
</feature>
<evidence type="ECO:0000256" key="6">
    <source>
        <dbReference type="SAM" id="Phobius"/>
    </source>
</evidence>
<dbReference type="Proteomes" id="UP001165986">
    <property type="component" value="Unassembled WGS sequence"/>
</dbReference>
<evidence type="ECO:0000313" key="8">
    <source>
        <dbReference type="Proteomes" id="UP001165986"/>
    </source>
</evidence>
<feature type="transmembrane region" description="Helical" evidence="6">
    <location>
        <begin position="245"/>
        <end position="266"/>
    </location>
</feature>
<dbReference type="PANTHER" id="PTHR30250:SF11">
    <property type="entry name" value="O-ANTIGEN TRANSPORTER-RELATED"/>
    <property type="match status" value="1"/>
</dbReference>
<feature type="transmembrane region" description="Helical" evidence="6">
    <location>
        <begin position="12"/>
        <end position="37"/>
    </location>
</feature>
<evidence type="ECO:0000256" key="2">
    <source>
        <dbReference type="ARBA" id="ARBA00022475"/>
    </source>
</evidence>
<reference evidence="7" key="1">
    <citation type="submission" date="2019-07" db="EMBL/GenBank/DDBJ databases">
        <title>Toxilogical consequences of a new and cryptic species of cyanobacteria (Komarekiella delphini-convector) recovered from the epidermis of a bottlenose dolphin and 1500 ft. in the air.</title>
        <authorList>
            <person name="Brown A.O."/>
            <person name="Dvorak P."/>
            <person name="Villanueva C.D."/>
            <person name="Foss A.J."/>
            <person name="Garvey A.D."/>
            <person name="Gibson Q.A."/>
            <person name="Johansen J.R."/>
            <person name="Casamatta D.A."/>
        </authorList>
    </citation>
    <scope>NUCLEOTIDE SEQUENCE</scope>
    <source>
        <strain evidence="7">SJRDD-AB1</strain>
    </source>
</reference>
<evidence type="ECO:0000313" key="7">
    <source>
        <dbReference type="EMBL" id="MBD6618239.1"/>
    </source>
</evidence>
<feature type="transmembrane region" description="Helical" evidence="6">
    <location>
        <begin position="43"/>
        <end position="62"/>
    </location>
</feature>
<dbReference type="EMBL" id="VJXY01000024">
    <property type="protein sequence ID" value="MBD6618239.1"/>
    <property type="molecule type" value="Genomic_DNA"/>
</dbReference>
<feature type="transmembrane region" description="Helical" evidence="6">
    <location>
        <begin position="329"/>
        <end position="348"/>
    </location>
</feature>
<feature type="transmembrane region" description="Helical" evidence="6">
    <location>
        <begin position="139"/>
        <end position="160"/>
    </location>
</feature>
<protein>
    <submittedName>
        <fullName evidence="7">Lipopolysaccharide biosynthesis protein</fullName>
    </submittedName>
</protein>
<feature type="transmembrane region" description="Helical" evidence="6">
    <location>
        <begin position="287"/>
        <end position="309"/>
    </location>
</feature>
<keyword evidence="8" id="KW-1185">Reference proteome</keyword>
<dbReference type="RefSeq" id="WP_191759452.1">
    <property type="nucleotide sequence ID" value="NZ_VJXY01000024.1"/>
</dbReference>
<evidence type="ECO:0000256" key="1">
    <source>
        <dbReference type="ARBA" id="ARBA00004651"/>
    </source>
</evidence>
<organism evidence="7 8">
    <name type="scientific">Komarekiella delphini-convector SJRDD-AB1</name>
    <dbReference type="NCBI Taxonomy" id="2593771"/>
    <lineage>
        <taxon>Bacteria</taxon>
        <taxon>Bacillati</taxon>
        <taxon>Cyanobacteriota</taxon>
        <taxon>Cyanophyceae</taxon>
        <taxon>Nostocales</taxon>
        <taxon>Nostocaceae</taxon>
        <taxon>Komarekiella</taxon>
        <taxon>Komarekiella delphini-convector</taxon>
    </lineage>
</organism>
<comment type="subcellular location">
    <subcellularLocation>
        <location evidence="1">Cell membrane</location>
        <topology evidence="1">Multi-pass membrane protein</topology>
    </subcellularLocation>
</comment>
<keyword evidence="4 6" id="KW-1133">Transmembrane helix</keyword>
<keyword evidence="3 6" id="KW-0812">Transmembrane</keyword>
<proteinExistence type="predicted"/>
<dbReference type="PANTHER" id="PTHR30250">
    <property type="entry name" value="PST FAMILY PREDICTED COLANIC ACID TRANSPORTER"/>
    <property type="match status" value="1"/>
</dbReference>
<feature type="transmembrane region" description="Helical" evidence="6">
    <location>
        <begin position="166"/>
        <end position="186"/>
    </location>
</feature>
<name>A0AA40VSJ7_9NOST</name>
<gene>
    <name evidence="7" type="ORF">FNW02_21030</name>
</gene>
<feature type="transmembrane region" description="Helical" evidence="6">
    <location>
        <begin position="355"/>
        <end position="378"/>
    </location>
</feature>
<dbReference type="GO" id="GO:0005886">
    <property type="term" value="C:plasma membrane"/>
    <property type="evidence" value="ECO:0007669"/>
    <property type="project" value="UniProtKB-SubCell"/>
</dbReference>
<evidence type="ECO:0000256" key="5">
    <source>
        <dbReference type="ARBA" id="ARBA00023136"/>
    </source>
</evidence>